<dbReference type="Proteomes" id="UP000683417">
    <property type="component" value="Unassembled WGS sequence"/>
</dbReference>
<organism evidence="1 2">
    <name type="scientific">Blumeria graminis f. sp. triticale</name>
    <dbReference type="NCBI Taxonomy" id="1689686"/>
    <lineage>
        <taxon>Eukaryota</taxon>
        <taxon>Fungi</taxon>
        <taxon>Dikarya</taxon>
        <taxon>Ascomycota</taxon>
        <taxon>Pezizomycotina</taxon>
        <taxon>Leotiomycetes</taxon>
        <taxon>Erysiphales</taxon>
        <taxon>Erysiphaceae</taxon>
        <taxon>Blumeria</taxon>
    </lineage>
</organism>
<dbReference type="AlphaFoldDB" id="A0A9W4GFM5"/>
<accession>A0A9W4GFM5</accession>
<name>A0A9W4GFM5_BLUGR</name>
<evidence type="ECO:0000313" key="1">
    <source>
        <dbReference type="EMBL" id="CAD6502958.1"/>
    </source>
</evidence>
<sequence length="323" mass="36322">MNCIYAVLFLAGENALMTDRLVLLYHHENPFYGVYRPHPETLFPSPSPQHNLIISANKVTGPGTYNTLYCSLTLENPMIKDIISQGLTTLSDKEVLPLDKGDYKLDKCQRQIITLSRQAIHSRPKTLNQLLKLKKCTVSHVITLAHEGKIFLNGYNNFNAPKPAQGTFSLDIDWELPVKSIVSSDDFMYSPTENTGLVLAWIQGQLHVFKRDSIWRRWIQYTKIGAEVENVATIIPALLAMNLAYFRATIATNGNDIKSEINQPITSEINFAGAEWKSPLVDVLVSKTLKGSLPAYHISRETRFTLSHDTFETFPHSMSGVLS</sequence>
<proteinExistence type="predicted"/>
<reference evidence="1" key="1">
    <citation type="submission" date="2020-10" db="EMBL/GenBank/DDBJ databases">
        <authorList>
            <person name="Muller C M."/>
        </authorList>
    </citation>
    <scope>NUCLEOTIDE SEQUENCE</scope>
    <source>
        <strain evidence="1">THUN-12</strain>
    </source>
</reference>
<evidence type="ECO:0000313" key="2">
    <source>
        <dbReference type="Proteomes" id="UP000683417"/>
    </source>
</evidence>
<gene>
    <name evidence="1" type="ORF">BGTH12_LOCUS4316</name>
</gene>
<comment type="caution">
    <text evidence="1">The sequence shown here is derived from an EMBL/GenBank/DDBJ whole genome shotgun (WGS) entry which is preliminary data.</text>
</comment>
<dbReference type="EMBL" id="CAJHIT010000007">
    <property type="protein sequence ID" value="CAD6502958.1"/>
    <property type="molecule type" value="Genomic_DNA"/>
</dbReference>
<protein>
    <submittedName>
        <fullName evidence="1">BgTH12-02632</fullName>
    </submittedName>
</protein>